<organism evidence="1 2">
    <name type="scientific">Setaria italica</name>
    <name type="common">Foxtail millet</name>
    <name type="synonym">Panicum italicum</name>
    <dbReference type="NCBI Taxonomy" id="4555"/>
    <lineage>
        <taxon>Eukaryota</taxon>
        <taxon>Viridiplantae</taxon>
        <taxon>Streptophyta</taxon>
        <taxon>Embryophyta</taxon>
        <taxon>Tracheophyta</taxon>
        <taxon>Spermatophyta</taxon>
        <taxon>Magnoliopsida</taxon>
        <taxon>Liliopsida</taxon>
        <taxon>Poales</taxon>
        <taxon>Poaceae</taxon>
        <taxon>PACMAD clade</taxon>
        <taxon>Panicoideae</taxon>
        <taxon>Panicodae</taxon>
        <taxon>Paniceae</taxon>
        <taxon>Cenchrinae</taxon>
        <taxon>Setaria</taxon>
    </lineage>
</organism>
<sequence>MIISCRKCIASLLIVPNGVQCCTRIIDARNRVRRMEKK</sequence>
<reference evidence="2" key="1">
    <citation type="journal article" date="2012" name="Nat. Biotechnol.">
        <title>Reference genome sequence of the model plant Setaria.</title>
        <authorList>
            <person name="Bennetzen J.L."/>
            <person name="Schmutz J."/>
            <person name="Wang H."/>
            <person name="Percifield R."/>
            <person name="Hawkins J."/>
            <person name="Pontaroli A.C."/>
            <person name="Estep M."/>
            <person name="Feng L."/>
            <person name="Vaughn J.N."/>
            <person name="Grimwood J."/>
            <person name="Jenkins J."/>
            <person name="Barry K."/>
            <person name="Lindquist E."/>
            <person name="Hellsten U."/>
            <person name="Deshpande S."/>
            <person name="Wang X."/>
            <person name="Wu X."/>
            <person name="Mitros T."/>
            <person name="Triplett J."/>
            <person name="Yang X."/>
            <person name="Ye C.Y."/>
            <person name="Mauro-Herrera M."/>
            <person name="Wang L."/>
            <person name="Li P."/>
            <person name="Sharma M."/>
            <person name="Sharma R."/>
            <person name="Ronald P.C."/>
            <person name="Panaud O."/>
            <person name="Kellogg E.A."/>
            <person name="Brutnell T.P."/>
            <person name="Doust A.N."/>
            <person name="Tuskan G.A."/>
            <person name="Rokhsar D."/>
            <person name="Devos K.M."/>
        </authorList>
    </citation>
    <scope>NUCLEOTIDE SEQUENCE [LARGE SCALE GENOMIC DNA]</scope>
    <source>
        <strain evidence="2">cv. Yugu1</strain>
    </source>
</reference>
<proteinExistence type="predicted"/>
<evidence type="ECO:0000313" key="2">
    <source>
        <dbReference type="Proteomes" id="UP000004995"/>
    </source>
</evidence>
<dbReference type="AlphaFoldDB" id="K3XUN2"/>
<name>K3XUN2_SETIT</name>
<dbReference type="EMBL" id="AGNK02002802">
    <property type="status" value="NOT_ANNOTATED_CDS"/>
    <property type="molecule type" value="Genomic_DNA"/>
</dbReference>
<dbReference type="Proteomes" id="UP000004995">
    <property type="component" value="Unassembled WGS sequence"/>
</dbReference>
<protein>
    <submittedName>
        <fullName evidence="1">Uncharacterized protein</fullName>
    </submittedName>
</protein>
<accession>K3XUN2</accession>
<dbReference type="EnsemblPlants" id="KQL03824">
    <property type="protein sequence ID" value="KQL03824"/>
    <property type="gene ID" value="SETIT_005639mg"/>
</dbReference>
<dbReference type="Gramene" id="KQL03824">
    <property type="protein sequence ID" value="KQL03824"/>
    <property type="gene ID" value="SETIT_005639mg"/>
</dbReference>
<dbReference type="HOGENOM" id="CLU_3336480_0_0_1"/>
<evidence type="ECO:0000313" key="1">
    <source>
        <dbReference type="EnsemblPlants" id="KQL03824"/>
    </source>
</evidence>
<keyword evidence="2" id="KW-1185">Reference proteome</keyword>
<dbReference type="InParanoid" id="K3XUN2"/>
<reference evidence="1" key="2">
    <citation type="submission" date="2018-08" db="UniProtKB">
        <authorList>
            <consortium name="EnsemblPlants"/>
        </authorList>
    </citation>
    <scope>IDENTIFICATION</scope>
    <source>
        <strain evidence="1">Yugu1</strain>
    </source>
</reference>